<dbReference type="RefSeq" id="WP_011954728.1">
    <property type="nucleotide sequence ID" value="NC_009515.1"/>
</dbReference>
<evidence type="ECO:0000313" key="3">
    <source>
        <dbReference type="Proteomes" id="UP000001992"/>
    </source>
</evidence>
<reference evidence="2 3" key="1">
    <citation type="journal article" date="2007" name="Proc. Natl. Acad. Sci. U.S.A.">
        <title>Genomic and metabolic adaptations of Methanobrevibacter smithii to the human gut.</title>
        <authorList>
            <person name="Samuel B.S."/>
            <person name="Hansen E.E."/>
            <person name="Manchester J.K."/>
            <person name="Coutinho P.M."/>
            <person name="Henrissat B."/>
            <person name="Fulton R."/>
            <person name="Latreille P."/>
            <person name="Kim K."/>
            <person name="Wilson R.K."/>
            <person name="Gordon J.I."/>
        </authorList>
    </citation>
    <scope>NUCLEOTIDE SEQUENCE [LARGE SCALE GENOMIC DNA]</scope>
    <source>
        <strain evidence="3">ATCC 35061 / DSM 861 / OCM 144 / PS</strain>
    </source>
</reference>
<feature type="transmembrane region" description="Helical" evidence="1">
    <location>
        <begin position="71"/>
        <end position="98"/>
    </location>
</feature>
<gene>
    <name evidence="2" type="ordered locus">Msm_1729</name>
</gene>
<feature type="transmembrane region" description="Helical" evidence="1">
    <location>
        <begin position="12"/>
        <end position="33"/>
    </location>
</feature>
<dbReference type="AlphaFoldDB" id="A5UP06"/>
<accession>A5UP06</accession>
<keyword evidence="1" id="KW-0812">Transmembrane</keyword>
<dbReference type="Proteomes" id="UP000001992">
    <property type="component" value="Chromosome"/>
</dbReference>
<keyword evidence="1" id="KW-1133">Transmembrane helix</keyword>
<name>A5UP06_METS3</name>
<proteinExistence type="predicted"/>
<dbReference type="BioCyc" id="MSMI420247:GHWZ-1771-MONOMER"/>
<sequence>MEITINLKTVSTIVAIVAVIIGIIEGLNVFSLSGLVPDFVFYGSLAIIIAILGLLGVYISKMDIRIAAIQYIILGLGLFIAIGYYGVIGCVIFIVAGVLAIAEYVQTKEEVTPDKKLFLIPVLTIVIIVLFLLASAGLGVLDSMAASDSVSFSGLSVAISNDYGVTSGDLTGTLNVDKDFDYLEVKVRFYNSNNLTLYESYAYTGSNVHPGKYSVDAFYYGNEMPTKAVIEVYNEVNGDPIHTQNVNIN</sequence>
<dbReference type="GeneID" id="78818371"/>
<organism evidence="2 3">
    <name type="scientific">Methanobrevibacter smithii (strain ATCC 35061 / DSM 861 / OCM 144 / PS)</name>
    <dbReference type="NCBI Taxonomy" id="420247"/>
    <lineage>
        <taxon>Archaea</taxon>
        <taxon>Methanobacteriati</taxon>
        <taxon>Methanobacteriota</taxon>
        <taxon>Methanomada group</taxon>
        <taxon>Methanobacteria</taxon>
        <taxon>Methanobacteriales</taxon>
        <taxon>Methanobacteriaceae</taxon>
        <taxon>Methanobrevibacter</taxon>
    </lineage>
</organism>
<feature type="transmembrane region" description="Helical" evidence="1">
    <location>
        <begin position="39"/>
        <end position="59"/>
    </location>
</feature>
<dbReference type="PATRIC" id="fig|420247.28.peg.1718"/>
<protein>
    <submittedName>
        <fullName evidence="2">Uncharacterized protein</fullName>
    </submittedName>
</protein>
<keyword evidence="3" id="KW-1185">Reference proteome</keyword>
<evidence type="ECO:0000313" key="2">
    <source>
        <dbReference type="EMBL" id="ABQ87934.1"/>
    </source>
</evidence>
<feature type="transmembrane region" description="Helical" evidence="1">
    <location>
        <begin position="118"/>
        <end position="141"/>
    </location>
</feature>
<dbReference type="HOGENOM" id="CLU_1113883_0_0_2"/>
<evidence type="ECO:0000256" key="1">
    <source>
        <dbReference type="SAM" id="Phobius"/>
    </source>
</evidence>
<dbReference type="eggNOG" id="arCOG06469">
    <property type="taxonomic scope" value="Archaea"/>
</dbReference>
<dbReference type="EnsemblBacteria" id="ABQ87934">
    <property type="protein sequence ID" value="ABQ87934"/>
    <property type="gene ID" value="Msm_1729"/>
</dbReference>
<keyword evidence="1" id="KW-0472">Membrane</keyword>
<dbReference type="EMBL" id="CP000678">
    <property type="protein sequence ID" value="ABQ87934.1"/>
    <property type="molecule type" value="Genomic_DNA"/>
</dbReference>
<dbReference type="KEGG" id="msi:Msm_1729"/>